<dbReference type="Proteomes" id="UP000288805">
    <property type="component" value="Unassembled WGS sequence"/>
</dbReference>
<evidence type="ECO:0000313" key="3">
    <source>
        <dbReference type="Proteomes" id="UP000288805"/>
    </source>
</evidence>
<proteinExistence type="predicted"/>
<organism evidence="2 3">
    <name type="scientific">Vitis vinifera</name>
    <name type="common">Grape</name>
    <dbReference type="NCBI Taxonomy" id="29760"/>
    <lineage>
        <taxon>Eukaryota</taxon>
        <taxon>Viridiplantae</taxon>
        <taxon>Streptophyta</taxon>
        <taxon>Embryophyta</taxon>
        <taxon>Tracheophyta</taxon>
        <taxon>Spermatophyta</taxon>
        <taxon>Magnoliopsida</taxon>
        <taxon>eudicotyledons</taxon>
        <taxon>Gunneridae</taxon>
        <taxon>Pentapetalae</taxon>
        <taxon>rosids</taxon>
        <taxon>Vitales</taxon>
        <taxon>Vitaceae</taxon>
        <taxon>Viteae</taxon>
        <taxon>Vitis</taxon>
    </lineage>
</organism>
<name>A0A438G6B3_VITVI</name>
<protein>
    <submittedName>
        <fullName evidence="2">Retrovirus-related Pol polyprotein from transposon TNT 1-94</fullName>
    </submittedName>
</protein>
<gene>
    <name evidence="2" type="primary">POLX_826</name>
    <name evidence="2" type="ORF">CK203_065017</name>
</gene>
<dbReference type="InterPro" id="IPR013103">
    <property type="entry name" value="RVT_2"/>
</dbReference>
<dbReference type="Pfam" id="PF07727">
    <property type="entry name" value="RVT_2"/>
    <property type="match status" value="1"/>
</dbReference>
<accession>A0A438G6B3</accession>
<feature type="domain" description="Reverse transcriptase Ty1/copia-type" evidence="1">
    <location>
        <begin position="51"/>
        <end position="106"/>
    </location>
</feature>
<dbReference type="AlphaFoldDB" id="A0A438G6B3"/>
<dbReference type="CDD" id="cd09272">
    <property type="entry name" value="RNase_HI_RT_Ty1"/>
    <property type="match status" value="1"/>
</dbReference>
<sequence length="240" mass="27686">MYSNQVWELVEAPEVIKTSGCKWFNKKKRRVNGKIKPFKARLVAEGYVRNLPDGFIANGQEHMACKLHKSIYGLNQLSCSWNKRFDQAVKTFDFDQNEDEPCAYKKDQCPKTPEKKECMQLVPYASIEGSFMYEMLCTRLDICFAVGMSDELVPRGYTYSNFQFDNDSHRSTSDFVFTFGSVAVSWRSVKQSYIVNSAMEAEYVTTSKVAKEAIWLRKFLMEVRVVPLAVQPMILFCDTI</sequence>
<dbReference type="PANTHER" id="PTHR11439">
    <property type="entry name" value="GAG-POL-RELATED RETROTRANSPOSON"/>
    <property type="match status" value="1"/>
</dbReference>
<evidence type="ECO:0000259" key="1">
    <source>
        <dbReference type="Pfam" id="PF07727"/>
    </source>
</evidence>
<reference evidence="2 3" key="1">
    <citation type="journal article" date="2018" name="PLoS Genet.">
        <title>Population sequencing reveals clonal diversity and ancestral inbreeding in the grapevine cultivar Chardonnay.</title>
        <authorList>
            <person name="Roach M.J."/>
            <person name="Johnson D.L."/>
            <person name="Bohlmann J."/>
            <person name="van Vuuren H.J."/>
            <person name="Jones S.J."/>
            <person name="Pretorius I.S."/>
            <person name="Schmidt S.A."/>
            <person name="Borneman A.R."/>
        </authorList>
    </citation>
    <scope>NUCLEOTIDE SEQUENCE [LARGE SCALE GENOMIC DNA]</scope>
    <source>
        <strain evidence="3">cv. Chardonnay</strain>
        <tissue evidence="2">Leaf</tissue>
    </source>
</reference>
<dbReference type="EMBL" id="QGNW01000567">
    <property type="protein sequence ID" value="RVW67753.1"/>
    <property type="molecule type" value="Genomic_DNA"/>
</dbReference>
<comment type="caution">
    <text evidence="2">The sequence shown here is derived from an EMBL/GenBank/DDBJ whole genome shotgun (WGS) entry which is preliminary data.</text>
</comment>
<evidence type="ECO:0000313" key="2">
    <source>
        <dbReference type="EMBL" id="RVW67753.1"/>
    </source>
</evidence>
<dbReference type="PANTHER" id="PTHR11439:SF496">
    <property type="entry name" value="RNA-DIRECTED DNA POLYMERASE"/>
    <property type="match status" value="1"/>
</dbReference>